<dbReference type="AlphaFoldDB" id="A0AA87MSF2"/>
<protein>
    <submittedName>
        <fullName evidence="1">Uncharacterized protein</fullName>
    </submittedName>
</protein>
<reference evidence="1 2" key="1">
    <citation type="journal article" date="2014" name="Int. J. Syst. Evol. Microbiol.">
        <title>Leptospira mayottensis sp. nov., a pathogenic species of the genus Leptospira isolated from humans.</title>
        <authorList>
            <person name="Bourhy P."/>
            <person name="Collet L."/>
            <person name="Brisse S."/>
            <person name="Picardeau M."/>
        </authorList>
    </citation>
    <scope>NUCLEOTIDE SEQUENCE [LARGE SCALE GENOMIC DNA]</scope>
    <source>
        <strain evidence="1 2">200901122</strain>
    </source>
</reference>
<evidence type="ECO:0000313" key="2">
    <source>
        <dbReference type="Proteomes" id="UP000001343"/>
    </source>
</evidence>
<dbReference type="EMBL" id="AKWM02000025">
    <property type="protein sequence ID" value="EKS01022.1"/>
    <property type="molecule type" value="Genomic_DNA"/>
</dbReference>
<evidence type="ECO:0000313" key="1">
    <source>
        <dbReference type="EMBL" id="EKS01022.1"/>
    </source>
</evidence>
<dbReference type="Proteomes" id="UP000001343">
    <property type="component" value="Unassembled WGS sequence"/>
</dbReference>
<organism evidence="1 2">
    <name type="scientific">Leptospira mayottensis 200901122</name>
    <dbReference type="NCBI Taxonomy" id="1193010"/>
    <lineage>
        <taxon>Bacteria</taxon>
        <taxon>Pseudomonadati</taxon>
        <taxon>Spirochaetota</taxon>
        <taxon>Spirochaetia</taxon>
        <taxon>Leptospirales</taxon>
        <taxon>Leptospiraceae</taxon>
        <taxon>Leptospira</taxon>
    </lineage>
</organism>
<accession>A0AA87MSF2</accession>
<proteinExistence type="predicted"/>
<sequence>MKTKTSSLLCIELRNLIWKKEKIPKLTGLAFYKQVLRYGSKEFAPRRLTGGFASHFFMLFTKV</sequence>
<comment type="caution">
    <text evidence="1">The sequence shown here is derived from an EMBL/GenBank/DDBJ whole genome shotgun (WGS) entry which is preliminary data.</text>
</comment>
<name>A0AA87MSF2_9LEPT</name>
<gene>
    <name evidence="1" type="ORF">LEP1GSC125_1999</name>
</gene>